<dbReference type="GO" id="GO:0030313">
    <property type="term" value="C:cell envelope"/>
    <property type="evidence" value="ECO:0007669"/>
    <property type="project" value="UniProtKB-SubCell"/>
</dbReference>
<dbReference type="Gene3D" id="2.40.30.170">
    <property type="match status" value="1"/>
</dbReference>
<dbReference type="OrthoDB" id="250565at2"/>
<feature type="coiled-coil region" evidence="3">
    <location>
        <begin position="195"/>
        <end position="222"/>
    </location>
</feature>
<dbReference type="PANTHER" id="PTHR32347">
    <property type="entry name" value="EFFLUX SYSTEM COMPONENT YKNX-RELATED"/>
    <property type="match status" value="1"/>
</dbReference>
<dbReference type="SUPFAM" id="SSF111369">
    <property type="entry name" value="HlyD-like secretion proteins"/>
    <property type="match status" value="2"/>
</dbReference>
<feature type="chain" id="PRO_5013094153" evidence="4">
    <location>
        <begin position="27"/>
        <end position="351"/>
    </location>
</feature>
<reference evidence="7 8" key="1">
    <citation type="submission" date="2017-04" db="EMBL/GenBank/DDBJ databases">
        <authorList>
            <person name="Afonso C.L."/>
            <person name="Miller P.J."/>
            <person name="Scott M.A."/>
            <person name="Spackman E."/>
            <person name="Goraichik I."/>
            <person name="Dimitrov K.M."/>
            <person name="Suarez D.L."/>
            <person name="Swayne D.E."/>
        </authorList>
    </citation>
    <scope>NUCLEOTIDE SEQUENCE [LARGE SCALE GENOMIC DNA]</scope>
    <source>
        <strain evidence="7 8">DSM 11270</strain>
    </source>
</reference>
<gene>
    <name evidence="7" type="ORF">SAMN00017405_0781</name>
</gene>
<feature type="signal peptide" evidence="4">
    <location>
        <begin position="1"/>
        <end position="26"/>
    </location>
</feature>
<protein>
    <submittedName>
        <fullName evidence="7">HlyD family secretion protein</fullName>
    </submittedName>
</protein>
<dbReference type="Pfam" id="PF25990">
    <property type="entry name" value="Beta-barrel_YknX"/>
    <property type="match status" value="1"/>
</dbReference>
<dbReference type="InterPro" id="IPR050465">
    <property type="entry name" value="UPF0194_transport"/>
</dbReference>
<evidence type="ECO:0000256" key="4">
    <source>
        <dbReference type="SAM" id="SignalP"/>
    </source>
</evidence>
<organism evidence="7 8">
    <name type="scientific">Desulfonispora thiosulfatigenes DSM 11270</name>
    <dbReference type="NCBI Taxonomy" id="656914"/>
    <lineage>
        <taxon>Bacteria</taxon>
        <taxon>Bacillati</taxon>
        <taxon>Bacillota</taxon>
        <taxon>Clostridia</taxon>
        <taxon>Eubacteriales</taxon>
        <taxon>Peptococcaceae</taxon>
        <taxon>Desulfonispora</taxon>
    </lineage>
</organism>
<dbReference type="Proteomes" id="UP000192731">
    <property type="component" value="Unassembled WGS sequence"/>
</dbReference>
<feature type="domain" description="Multidrug resistance protein MdtA-like barrel-sandwich hybrid" evidence="5">
    <location>
        <begin position="53"/>
        <end position="257"/>
    </location>
</feature>
<proteinExistence type="predicted"/>
<dbReference type="Gene3D" id="1.10.287.470">
    <property type="entry name" value="Helix hairpin bin"/>
    <property type="match status" value="1"/>
</dbReference>
<evidence type="ECO:0000313" key="8">
    <source>
        <dbReference type="Proteomes" id="UP000192731"/>
    </source>
</evidence>
<dbReference type="STRING" id="656914.SAMN00017405_0781"/>
<dbReference type="PROSITE" id="PS51257">
    <property type="entry name" value="PROKAR_LIPOPROTEIN"/>
    <property type="match status" value="1"/>
</dbReference>
<feature type="domain" description="YknX-like beta-barrel" evidence="6">
    <location>
        <begin position="264"/>
        <end position="345"/>
    </location>
</feature>
<evidence type="ECO:0000259" key="5">
    <source>
        <dbReference type="Pfam" id="PF25917"/>
    </source>
</evidence>
<dbReference type="InterPro" id="IPR058625">
    <property type="entry name" value="MdtA-like_BSH"/>
</dbReference>
<accession>A0A1W1UEZ9</accession>
<evidence type="ECO:0000256" key="2">
    <source>
        <dbReference type="ARBA" id="ARBA00023054"/>
    </source>
</evidence>
<dbReference type="EMBL" id="FWWT01000005">
    <property type="protein sequence ID" value="SMB79603.1"/>
    <property type="molecule type" value="Genomic_DNA"/>
</dbReference>
<keyword evidence="2 3" id="KW-0175">Coiled coil</keyword>
<name>A0A1W1UEZ9_DESTI</name>
<evidence type="ECO:0000256" key="3">
    <source>
        <dbReference type="SAM" id="Coils"/>
    </source>
</evidence>
<dbReference type="Pfam" id="PF25917">
    <property type="entry name" value="BSH_RND"/>
    <property type="match status" value="1"/>
</dbReference>
<evidence type="ECO:0000256" key="1">
    <source>
        <dbReference type="ARBA" id="ARBA00004196"/>
    </source>
</evidence>
<evidence type="ECO:0000313" key="7">
    <source>
        <dbReference type="EMBL" id="SMB79603.1"/>
    </source>
</evidence>
<comment type="subcellular location">
    <subcellularLocation>
        <location evidence="1">Cell envelope</location>
    </subcellularLocation>
</comment>
<keyword evidence="8" id="KW-1185">Reference proteome</keyword>
<dbReference type="RefSeq" id="WP_084051896.1">
    <property type="nucleotide sequence ID" value="NZ_FWWT01000005.1"/>
</dbReference>
<dbReference type="AlphaFoldDB" id="A0A1W1UEZ9"/>
<evidence type="ECO:0000259" key="6">
    <source>
        <dbReference type="Pfam" id="PF25990"/>
    </source>
</evidence>
<sequence>MKNKRILVLSALVIVVSLFTACSTLATLTGDKIVKKENDHLIVQSNVEMTDTNINSQTGGKIKEINVKEGDSVKQGQVLITIDSDSLAAQRAQILAQMGTIKAQLNSAIAGRDAALAQLQKAQNGARPEEINQAKSAYELAQIKYEREKMLYEEDAISKADLDNVYSQYEIAKNKYELIRNGTRPEDIAASQAQVNQANASIEVVQGQLKQAEASLQGLQVNVNNTIITAPTDGVVTQINAEPGELVSMGMPLVVITNTNNPSIQCNLKETDLSKVKLGQEVSISIPSFPDKNFIGKIVKINKNADFAVKRATNDNGEFDILSYGVKVELLDMNQPLYAGMTAFVDFGKVK</sequence>
<dbReference type="Gene3D" id="2.40.50.100">
    <property type="match status" value="2"/>
</dbReference>
<dbReference type="InterPro" id="IPR058636">
    <property type="entry name" value="Beta-barrel_YknX"/>
</dbReference>
<keyword evidence="4" id="KW-0732">Signal</keyword>